<comment type="pathway">
    <text evidence="1">Porphyrin-containing compound metabolism; protoporphyrin-IX biosynthesis; 5-aminolevulinate from L-glutamyl-tRNA(Glu): step 1/2.</text>
</comment>
<dbReference type="PROSITE" id="PS00747">
    <property type="entry name" value="GLUTR"/>
    <property type="match status" value="1"/>
</dbReference>
<dbReference type="InterPro" id="IPR015895">
    <property type="entry name" value="4pyrrol_synth_GluRdtase_N"/>
</dbReference>
<dbReference type="CDD" id="cd05213">
    <property type="entry name" value="NAD_bind_Glutamyl_tRNA_reduct"/>
    <property type="match status" value="1"/>
</dbReference>
<evidence type="ECO:0000259" key="9">
    <source>
        <dbReference type="Pfam" id="PF01488"/>
    </source>
</evidence>
<evidence type="ECO:0000256" key="4">
    <source>
        <dbReference type="ARBA" id="ARBA00022857"/>
    </source>
</evidence>
<dbReference type="EMBL" id="VSSQ01000099">
    <property type="protein sequence ID" value="MPL76733.1"/>
    <property type="molecule type" value="Genomic_DNA"/>
</dbReference>
<dbReference type="PIRSF" id="PIRSF000445">
    <property type="entry name" value="4pyrrol_synth_GluRdtase"/>
    <property type="match status" value="1"/>
</dbReference>
<dbReference type="GO" id="GO:0008883">
    <property type="term" value="F:glutamyl-tRNA reductase activity"/>
    <property type="evidence" value="ECO:0007669"/>
    <property type="project" value="UniProtKB-EC"/>
</dbReference>
<dbReference type="SUPFAM" id="SSF69075">
    <property type="entry name" value="Glutamyl tRNA-reductase dimerization domain"/>
    <property type="match status" value="1"/>
</dbReference>
<dbReference type="Gene3D" id="3.40.50.720">
    <property type="entry name" value="NAD(P)-binding Rossmann-like Domain"/>
    <property type="match status" value="1"/>
</dbReference>
<feature type="domain" description="Quinate/shikimate 5-dehydrogenase/glutamyl-tRNA reductase" evidence="9">
    <location>
        <begin position="170"/>
        <end position="304"/>
    </location>
</feature>
<dbReference type="PANTHER" id="PTHR43013">
    <property type="entry name" value="GLUTAMYL-TRNA REDUCTASE"/>
    <property type="match status" value="1"/>
</dbReference>
<accession>A0A644UCL7</accession>
<dbReference type="InterPro" id="IPR036343">
    <property type="entry name" value="GluRdtase_N_sf"/>
</dbReference>
<keyword evidence="4" id="KW-0521">NADP</keyword>
<proteinExistence type="inferred from homology"/>
<dbReference type="Pfam" id="PF00745">
    <property type="entry name" value="GlutR_dimer"/>
    <property type="match status" value="1"/>
</dbReference>
<evidence type="ECO:0000259" key="8">
    <source>
        <dbReference type="Pfam" id="PF00745"/>
    </source>
</evidence>
<dbReference type="InterPro" id="IPR000343">
    <property type="entry name" value="4pyrrol_synth_GluRdtase"/>
</dbReference>
<dbReference type="Pfam" id="PF05201">
    <property type="entry name" value="GlutR_N"/>
    <property type="match status" value="1"/>
</dbReference>
<organism evidence="11">
    <name type="scientific">bioreactor metagenome</name>
    <dbReference type="NCBI Taxonomy" id="1076179"/>
    <lineage>
        <taxon>unclassified sequences</taxon>
        <taxon>metagenomes</taxon>
        <taxon>ecological metagenomes</taxon>
    </lineage>
</organism>
<sequence length="435" mass="49282">MQLIVLGLNHKTAPVEVRERFNFSAERTEAILRRLRASEFLSEAVLLSTCNRTEIYLVLEKPEDGLSFIRHLLKHIAGDHYNQEHFYNLTGVNCVKHLFRVVSSLDSLVIGEGQILSQIKNAYSIARRQGMTCTFLNTLFHRAIAVGKRVRTETRIAYNSVSVSSAAVDLAIKTVGDLTTANVLIIGAGHMGELTARHLCDKGAKNIFVANRDPLKAAALATKYQGIPIDFKAFWASAAQADIIITSTGATHYIITQKGMEKILPMRKNRPLILIDIAVPRDVAPEVGQMEGVFLYNIDDLEDVVDTNKAMRAIEAETAEQIIEEEVQGLKERLRYLSMRPVMLRLGDKMDLMRQRVLKHAFVKMPELTHDQRHIIDLMTQRLTHKFLREPMTAMNAVAGTCDEERYRKMISELFLLDNNKGDDLGNEKEYDYWN</sequence>
<dbReference type="SUPFAM" id="SSF69742">
    <property type="entry name" value="Glutamyl tRNA-reductase catalytic, N-terminal domain"/>
    <property type="match status" value="1"/>
</dbReference>
<dbReference type="AlphaFoldDB" id="A0A644UCL7"/>
<comment type="catalytic activity">
    <reaction evidence="7">
        <text>(S)-4-amino-5-oxopentanoate + tRNA(Glu) + NADP(+) = L-glutamyl-tRNA(Glu) + NADPH + H(+)</text>
        <dbReference type="Rhea" id="RHEA:12344"/>
        <dbReference type="Rhea" id="RHEA-COMP:9663"/>
        <dbReference type="Rhea" id="RHEA-COMP:9680"/>
        <dbReference type="ChEBI" id="CHEBI:15378"/>
        <dbReference type="ChEBI" id="CHEBI:57501"/>
        <dbReference type="ChEBI" id="CHEBI:57783"/>
        <dbReference type="ChEBI" id="CHEBI:58349"/>
        <dbReference type="ChEBI" id="CHEBI:78442"/>
        <dbReference type="ChEBI" id="CHEBI:78520"/>
        <dbReference type="EC" id="1.2.1.70"/>
    </reaction>
</comment>
<dbReference type="InterPro" id="IPR036291">
    <property type="entry name" value="NAD(P)-bd_dom_sf"/>
</dbReference>
<gene>
    <name evidence="11" type="primary">hemA_7</name>
    <name evidence="11" type="ORF">SDC9_22579</name>
</gene>
<evidence type="ECO:0000256" key="1">
    <source>
        <dbReference type="ARBA" id="ARBA00005059"/>
    </source>
</evidence>
<dbReference type="InterPro" id="IPR006151">
    <property type="entry name" value="Shikm_DH/Glu-tRNA_Rdtase"/>
</dbReference>
<dbReference type="EC" id="1.2.1.70" evidence="3"/>
<evidence type="ECO:0000256" key="6">
    <source>
        <dbReference type="ARBA" id="ARBA00023244"/>
    </source>
</evidence>
<dbReference type="Pfam" id="PF01488">
    <property type="entry name" value="Shikimate_DH"/>
    <property type="match status" value="1"/>
</dbReference>
<feature type="domain" description="Tetrapyrrole biosynthesis glutamyl-tRNA reductase dimerisation" evidence="8">
    <location>
        <begin position="319"/>
        <end position="417"/>
    </location>
</feature>
<protein>
    <recommendedName>
        <fullName evidence="3">glutamyl-tRNA reductase</fullName>
        <ecNumber evidence="3">1.2.1.70</ecNumber>
    </recommendedName>
</protein>
<feature type="domain" description="Glutamyl-tRNA reductase N-terminal" evidence="10">
    <location>
        <begin position="6"/>
        <end position="154"/>
    </location>
</feature>
<evidence type="ECO:0000259" key="10">
    <source>
        <dbReference type="Pfam" id="PF05201"/>
    </source>
</evidence>
<dbReference type="UniPathway" id="UPA00251">
    <property type="reaction ID" value="UER00316"/>
</dbReference>
<comment type="caution">
    <text evidence="11">The sequence shown here is derived from an EMBL/GenBank/DDBJ whole genome shotgun (WGS) entry which is preliminary data.</text>
</comment>
<keyword evidence="5 11" id="KW-0560">Oxidoreductase</keyword>
<dbReference type="InterPro" id="IPR036453">
    <property type="entry name" value="GluRdtase_dimer_dom_sf"/>
</dbReference>
<dbReference type="PANTHER" id="PTHR43013:SF1">
    <property type="entry name" value="GLUTAMYL-TRNA REDUCTASE"/>
    <property type="match status" value="1"/>
</dbReference>
<evidence type="ECO:0000313" key="11">
    <source>
        <dbReference type="EMBL" id="MPL76733.1"/>
    </source>
</evidence>
<reference evidence="11" key="1">
    <citation type="submission" date="2019-08" db="EMBL/GenBank/DDBJ databases">
        <authorList>
            <person name="Kucharzyk K."/>
            <person name="Murdoch R.W."/>
            <person name="Higgins S."/>
            <person name="Loffler F."/>
        </authorList>
    </citation>
    <scope>NUCLEOTIDE SEQUENCE</scope>
</reference>
<dbReference type="FunFam" id="3.40.50.720:FF:000031">
    <property type="entry name" value="Glutamyl-tRNA reductase"/>
    <property type="match status" value="1"/>
</dbReference>
<evidence type="ECO:0000256" key="5">
    <source>
        <dbReference type="ARBA" id="ARBA00023002"/>
    </source>
</evidence>
<dbReference type="GO" id="GO:0019353">
    <property type="term" value="P:protoporphyrinogen IX biosynthetic process from glutamate"/>
    <property type="evidence" value="ECO:0007669"/>
    <property type="project" value="TreeGrafter"/>
</dbReference>
<dbReference type="Gene3D" id="3.30.460.30">
    <property type="entry name" value="Glutamyl-tRNA reductase, N-terminal domain"/>
    <property type="match status" value="1"/>
</dbReference>
<name>A0A644UCL7_9ZZZZ</name>
<evidence type="ECO:0000256" key="3">
    <source>
        <dbReference type="ARBA" id="ARBA00012970"/>
    </source>
</evidence>
<dbReference type="FunFam" id="3.30.460.30:FF:000001">
    <property type="entry name" value="Glutamyl-tRNA reductase"/>
    <property type="match status" value="1"/>
</dbReference>
<keyword evidence="6" id="KW-0627">Porphyrin biosynthesis</keyword>
<dbReference type="NCBIfam" id="TIGR01035">
    <property type="entry name" value="hemA"/>
    <property type="match status" value="1"/>
</dbReference>
<dbReference type="InterPro" id="IPR015896">
    <property type="entry name" value="4pyrrol_synth_GluRdtase_dimer"/>
</dbReference>
<evidence type="ECO:0000256" key="7">
    <source>
        <dbReference type="ARBA" id="ARBA00047464"/>
    </source>
</evidence>
<dbReference type="GO" id="GO:0050661">
    <property type="term" value="F:NADP binding"/>
    <property type="evidence" value="ECO:0007669"/>
    <property type="project" value="InterPro"/>
</dbReference>
<comment type="similarity">
    <text evidence="2">Belongs to the glutamyl-tRNA reductase family.</text>
</comment>
<evidence type="ECO:0000256" key="2">
    <source>
        <dbReference type="ARBA" id="ARBA00005916"/>
    </source>
</evidence>
<dbReference type="HAMAP" id="MF_00087">
    <property type="entry name" value="Glu_tRNA_reductase"/>
    <property type="match status" value="1"/>
</dbReference>
<dbReference type="InterPro" id="IPR018214">
    <property type="entry name" value="GluRdtase_CS"/>
</dbReference>
<dbReference type="SUPFAM" id="SSF51735">
    <property type="entry name" value="NAD(P)-binding Rossmann-fold domains"/>
    <property type="match status" value="1"/>
</dbReference>